<feature type="transmembrane region" description="Helical" evidence="1">
    <location>
        <begin position="20"/>
        <end position="40"/>
    </location>
</feature>
<dbReference type="InterPro" id="IPR035671">
    <property type="entry name" value="DsbD_gamma"/>
</dbReference>
<feature type="non-terminal residue" evidence="3">
    <location>
        <position position="1"/>
    </location>
</feature>
<feature type="transmembrane region" description="Helical" evidence="1">
    <location>
        <begin position="91"/>
        <end position="111"/>
    </location>
</feature>
<evidence type="ECO:0000256" key="1">
    <source>
        <dbReference type="SAM" id="Phobius"/>
    </source>
</evidence>
<accession>A0A3A1P3U1</accession>
<protein>
    <submittedName>
        <fullName evidence="3">Thiol:disulfide interchange protein</fullName>
    </submittedName>
</protein>
<dbReference type="PROSITE" id="PS51352">
    <property type="entry name" value="THIOREDOXIN_2"/>
    <property type="match status" value="1"/>
</dbReference>
<feature type="transmembrane region" description="Helical" evidence="1">
    <location>
        <begin position="183"/>
        <end position="206"/>
    </location>
</feature>
<name>A0A3A1P3U1_9SPHN</name>
<dbReference type="Gene3D" id="3.40.30.10">
    <property type="entry name" value="Glutaredoxin"/>
    <property type="match status" value="1"/>
</dbReference>
<dbReference type="InterPro" id="IPR036249">
    <property type="entry name" value="Thioredoxin-like_sf"/>
</dbReference>
<gene>
    <name evidence="3" type="ORF">D2V17_11115</name>
</gene>
<evidence type="ECO:0000259" key="2">
    <source>
        <dbReference type="PROSITE" id="PS51352"/>
    </source>
</evidence>
<keyword evidence="1" id="KW-1133">Transmembrane helix</keyword>
<sequence length="330" mass="35037">LALRAGGTQVGWAFQLQEPGVVVALLVLAALLTANFAGLFELPGLPIRGGGKPASAFGTGLLAAFVATPCTGPFMAAAMGAALLLPVPQALGLFAALGLGLALPFLLLGFVPALRRMLPKPGAWMERFRKLMAIPMGLTALALVWLSVRIGGKPFALLALLLVAGLLMGLLVTGLLQRRGKLAWPAFGLIAAPFVVFAAFALPAAYDPASAGAEESIHHPVAFDELVLNDTVQSQGKPVFLWFTADWCLTCKVNERVAIERDEVRKAFEAGGVVAMRGDWTRADPAITKFLEQQGAAGVPLYLWYVPNQQPEKLPQVLTPEMLIERAKAR</sequence>
<dbReference type="SUPFAM" id="SSF52833">
    <property type="entry name" value="Thioredoxin-like"/>
    <property type="match status" value="1"/>
</dbReference>
<dbReference type="Pfam" id="PF13899">
    <property type="entry name" value="Thioredoxin_7"/>
    <property type="match status" value="1"/>
</dbReference>
<feature type="domain" description="Thioredoxin" evidence="2">
    <location>
        <begin position="196"/>
        <end position="330"/>
    </location>
</feature>
<evidence type="ECO:0000313" key="4">
    <source>
        <dbReference type="Proteomes" id="UP000265366"/>
    </source>
</evidence>
<proteinExistence type="predicted"/>
<dbReference type="GO" id="GO:0045454">
    <property type="term" value="P:cell redox homeostasis"/>
    <property type="evidence" value="ECO:0007669"/>
    <property type="project" value="TreeGrafter"/>
</dbReference>
<keyword evidence="1" id="KW-0812">Transmembrane</keyword>
<comment type="caution">
    <text evidence="3">The sequence shown here is derived from an EMBL/GenBank/DDBJ whole genome shotgun (WGS) entry which is preliminary data.</text>
</comment>
<dbReference type="AlphaFoldDB" id="A0A3A1P3U1"/>
<keyword evidence="1" id="KW-0472">Membrane</keyword>
<feature type="transmembrane region" description="Helical" evidence="1">
    <location>
        <begin position="61"/>
        <end position="85"/>
    </location>
</feature>
<dbReference type="EMBL" id="QXFM01000100">
    <property type="protein sequence ID" value="RIV85281.1"/>
    <property type="molecule type" value="Genomic_DNA"/>
</dbReference>
<organism evidence="3 4">
    <name type="scientific">Aurantiacibacter xanthus</name>
    <dbReference type="NCBI Taxonomy" id="1784712"/>
    <lineage>
        <taxon>Bacteria</taxon>
        <taxon>Pseudomonadati</taxon>
        <taxon>Pseudomonadota</taxon>
        <taxon>Alphaproteobacteria</taxon>
        <taxon>Sphingomonadales</taxon>
        <taxon>Erythrobacteraceae</taxon>
        <taxon>Aurantiacibacter</taxon>
    </lineage>
</organism>
<dbReference type="CDD" id="cd02953">
    <property type="entry name" value="DsbDgamma"/>
    <property type="match status" value="1"/>
</dbReference>
<dbReference type="PANTHER" id="PTHR32234:SF3">
    <property type="entry name" value="SUPPRESSION OF COPPER SENSITIVITY PROTEIN"/>
    <property type="match status" value="1"/>
</dbReference>
<dbReference type="InterPro" id="IPR013766">
    <property type="entry name" value="Thioredoxin_domain"/>
</dbReference>
<dbReference type="GO" id="GO:0015035">
    <property type="term" value="F:protein-disulfide reductase activity"/>
    <property type="evidence" value="ECO:0007669"/>
    <property type="project" value="TreeGrafter"/>
</dbReference>
<feature type="transmembrane region" description="Helical" evidence="1">
    <location>
        <begin position="131"/>
        <end position="148"/>
    </location>
</feature>
<keyword evidence="4" id="KW-1185">Reference proteome</keyword>
<evidence type="ECO:0000313" key="3">
    <source>
        <dbReference type="EMBL" id="RIV85281.1"/>
    </source>
</evidence>
<dbReference type="RefSeq" id="WP_191229159.1">
    <property type="nucleotide sequence ID" value="NZ_QXFM01000100.1"/>
</dbReference>
<reference evidence="3 4" key="1">
    <citation type="submission" date="2018-08" db="EMBL/GenBank/DDBJ databases">
        <title>Erythrobacter zhengii sp.nov., a bacterium isolated from deep-sea sediment.</title>
        <authorList>
            <person name="Fang C."/>
            <person name="Wu Y.-H."/>
            <person name="Sun C."/>
            <person name="Wang H."/>
            <person name="Cheng H."/>
            <person name="Meng F.-X."/>
            <person name="Wang C.-S."/>
            <person name="Xu X.-W."/>
        </authorList>
    </citation>
    <scope>NUCLEOTIDE SEQUENCE [LARGE SCALE GENOMIC DNA]</scope>
    <source>
        <strain evidence="3 4">CCTCC AB 2015396</strain>
    </source>
</reference>
<feature type="transmembrane region" description="Helical" evidence="1">
    <location>
        <begin position="154"/>
        <end position="176"/>
    </location>
</feature>
<dbReference type="PANTHER" id="PTHR32234">
    <property type="entry name" value="THIOL:DISULFIDE INTERCHANGE PROTEIN DSBD"/>
    <property type="match status" value="1"/>
</dbReference>
<dbReference type="Proteomes" id="UP000265366">
    <property type="component" value="Unassembled WGS sequence"/>
</dbReference>